<keyword evidence="2" id="KW-1185">Reference proteome</keyword>
<proteinExistence type="predicted"/>
<evidence type="ECO:0000313" key="2">
    <source>
        <dbReference type="Proteomes" id="UP000635477"/>
    </source>
</evidence>
<reference evidence="1" key="1">
    <citation type="journal article" date="2020" name="BMC Genomics">
        <title>Correction to: Identification and distribution of gene clusters required for synthesis of sphingolipid metabolism inhibitors in diverse species of the filamentous fungus Fusarium.</title>
        <authorList>
            <person name="Kim H.S."/>
            <person name="Lohmar J.M."/>
            <person name="Busman M."/>
            <person name="Brown D.W."/>
            <person name="Naumann T.A."/>
            <person name="Divon H.H."/>
            <person name="Lysoe E."/>
            <person name="Uhlig S."/>
            <person name="Proctor R.H."/>
        </authorList>
    </citation>
    <scope>NUCLEOTIDE SEQUENCE</scope>
    <source>
        <strain evidence="1">NRRL 22465</strain>
    </source>
</reference>
<sequence length="160" mass="17700">MLPLSSLGLEANSPRGGSRGELIICKRRASLSATWIRELTSPHAWEQLLRSRTTHDVRGWDVSRCSTGASRGPFPDLDFYVGDPLIPTIVQLRSWLMGMITTADLDLDPRDELSASQTPDDQTGWTWLILQGPADMCRDRDVRGAAIIPVNIIARGFSIV</sequence>
<dbReference type="EMBL" id="JABEYC010001369">
    <property type="protein sequence ID" value="KAF4965818.1"/>
    <property type="molecule type" value="Genomic_DNA"/>
</dbReference>
<protein>
    <submittedName>
        <fullName evidence="1">Uncharacterized protein</fullName>
    </submittedName>
</protein>
<evidence type="ECO:0000313" key="1">
    <source>
        <dbReference type="EMBL" id="KAF4965818.1"/>
    </source>
</evidence>
<organism evidence="1 2">
    <name type="scientific">Fusarium zealandicum</name>
    <dbReference type="NCBI Taxonomy" id="1053134"/>
    <lineage>
        <taxon>Eukaryota</taxon>
        <taxon>Fungi</taxon>
        <taxon>Dikarya</taxon>
        <taxon>Ascomycota</taxon>
        <taxon>Pezizomycotina</taxon>
        <taxon>Sordariomycetes</taxon>
        <taxon>Hypocreomycetidae</taxon>
        <taxon>Hypocreales</taxon>
        <taxon>Nectriaceae</taxon>
        <taxon>Fusarium</taxon>
        <taxon>Fusarium staphyleae species complex</taxon>
    </lineage>
</organism>
<dbReference type="AlphaFoldDB" id="A0A8H4TX74"/>
<reference evidence="1" key="2">
    <citation type="submission" date="2020-05" db="EMBL/GenBank/DDBJ databases">
        <authorList>
            <person name="Kim H.-S."/>
            <person name="Proctor R.H."/>
            <person name="Brown D.W."/>
        </authorList>
    </citation>
    <scope>NUCLEOTIDE SEQUENCE</scope>
    <source>
        <strain evidence="1">NRRL 22465</strain>
    </source>
</reference>
<gene>
    <name evidence="1" type="ORF">FZEAL_10728</name>
</gene>
<name>A0A8H4TX74_9HYPO</name>
<dbReference type="Proteomes" id="UP000635477">
    <property type="component" value="Unassembled WGS sequence"/>
</dbReference>
<accession>A0A8H4TX74</accession>
<comment type="caution">
    <text evidence="1">The sequence shown here is derived from an EMBL/GenBank/DDBJ whole genome shotgun (WGS) entry which is preliminary data.</text>
</comment>